<organism evidence="1 2">
    <name type="scientific">Streptomyces bugieae</name>
    <dbReference type="NCBI Taxonomy" id="3098223"/>
    <lineage>
        <taxon>Bacteria</taxon>
        <taxon>Bacillati</taxon>
        <taxon>Actinomycetota</taxon>
        <taxon>Actinomycetes</taxon>
        <taxon>Kitasatosporales</taxon>
        <taxon>Streptomycetaceae</taxon>
        <taxon>Streptomyces</taxon>
    </lineage>
</organism>
<dbReference type="RefSeq" id="WP_330822589.1">
    <property type="nucleotide sequence ID" value="NZ_JAZBJP010000015.1"/>
</dbReference>
<name>A0ABU7NTN7_9ACTN</name>
<reference evidence="1 2" key="1">
    <citation type="submission" date="2023-12" db="EMBL/GenBank/DDBJ databases">
        <title>30 novel species of actinomycetes from the DSMZ collection.</title>
        <authorList>
            <person name="Nouioui I."/>
        </authorList>
    </citation>
    <scope>NUCLEOTIDE SEQUENCE [LARGE SCALE GENOMIC DNA]</scope>
    <source>
        <strain evidence="1 2">DSM 41528</strain>
    </source>
</reference>
<proteinExistence type="predicted"/>
<gene>
    <name evidence="1" type="ORF">V2J85_22805</name>
</gene>
<accession>A0ABU7NTN7</accession>
<evidence type="ECO:0000313" key="2">
    <source>
        <dbReference type="Proteomes" id="UP001307760"/>
    </source>
</evidence>
<dbReference type="EMBL" id="JAZBJP010000015">
    <property type="protein sequence ID" value="MEE4422161.1"/>
    <property type="molecule type" value="Genomic_DNA"/>
</dbReference>
<evidence type="ECO:0000313" key="1">
    <source>
        <dbReference type="EMBL" id="MEE4422161.1"/>
    </source>
</evidence>
<keyword evidence="2" id="KW-1185">Reference proteome</keyword>
<comment type="caution">
    <text evidence="1">The sequence shown here is derived from an EMBL/GenBank/DDBJ whole genome shotgun (WGS) entry which is preliminary data.</text>
</comment>
<sequence>MSGSGPGVIGVEDACVHIHRDPAKAAPRTPRMRERTMGARIVRSTAEEIF</sequence>
<dbReference type="Proteomes" id="UP001307760">
    <property type="component" value="Unassembled WGS sequence"/>
</dbReference>
<protein>
    <submittedName>
        <fullName evidence="1">Uncharacterized protein</fullName>
    </submittedName>
</protein>